<gene>
    <name evidence="1" type="ORF">BV22DRAFT_194577</name>
</gene>
<evidence type="ECO:0000313" key="2">
    <source>
        <dbReference type="Proteomes" id="UP000790709"/>
    </source>
</evidence>
<dbReference type="Proteomes" id="UP000790709">
    <property type="component" value="Unassembled WGS sequence"/>
</dbReference>
<reference evidence="1" key="1">
    <citation type="journal article" date="2021" name="New Phytol.">
        <title>Evolutionary innovations through gain and loss of genes in the ectomycorrhizal Boletales.</title>
        <authorList>
            <person name="Wu G."/>
            <person name="Miyauchi S."/>
            <person name="Morin E."/>
            <person name="Kuo A."/>
            <person name="Drula E."/>
            <person name="Varga T."/>
            <person name="Kohler A."/>
            <person name="Feng B."/>
            <person name="Cao Y."/>
            <person name="Lipzen A."/>
            <person name="Daum C."/>
            <person name="Hundley H."/>
            <person name="Pangilinan J."/>
            <person name="Johnson J."/>
            <person name="Barry K."/>
            <person name="LaButti K."/>
            <person name="Ng V."/>
            <person name="Ahrendt S."/>
            <person name="Min B."/>
            <person name="Choi I.G."/>
            <person name="Park H."/>
            <person name="Plett J.M."/>
            <person name="Magnuson J."/>
            <person name="Spatafora J.W."/>
            <person name="Nagy L.G."/>
            <person name="Henrissat B."/>
            <person name="Grigoriev I.V."/>
            <person name="Yang Z.L."/>
            <person name="Xu J."/>
            <person name="Martin F.M."/>
        </authorList>
    </citation>
    <scope>NUCLEOTIDE SEQUENCE</scope>
    <source>
        <strain evidence="1">KUC20120723A-06</strain>
    </source>
</reference>
<evidence type="ECO:0000313" key="1">
    <source>
        <dbReference type="EMBL" id="KAH7928621.1"/>
    </source>
</evidence>
<keyword evidence="2" id="KW-1185">Reference proteome</keyword>
<protein>
    <submittedName>
        <fullName evidence="1">Uncharacterized protein</fullName>
    </submittedName>
</protein>
<comment type="caution">
    <text evidence="1">The sequence shown here is derived from an EMBL/GenBank/DDBJ whole genome shotgun (WGS) entry which is preliminary data.</text>
</comment>
<organism evidence="1 2">
    <name type="scientific">Leucogyrophana mollusca</name>
    <dbReference type="NCBI Taxonomy" id="85980"/>
    <lineage>
        <taxon>Eukaryota</taxon>
        <taxon>Fungi</taxon>
        <taxon>Dikarya</taxon>
        <taxon>Basidiomycota</taxon>
        <taxon>Agaricomycotina</taxon>
        <taxon>Agaricomycetes</taxon>
        <taxon>Agaricomycetidae</taxon>
        <taxon>Boletales</taxon>
        <taxon>Boletales incertae sedis</taxon>
        <taxon>Leucogyrophana</taxon>
    </lineage>
</organism>
<dbReference type="EMBL" id="MU266351">
    <property type="protein sequence ID" value="KAH7928621.1"/>
    <property type="molecule type" value="Genomic_DNA"/>
</dbReference>
<accession>A0ACB8BU93</accession>
<name>A0ACB8BU93_9AGAM</name>
<proteinExistence type="predicted"/>
<sequence length="212" mass="23533">MRPKSNELLRAIFGQHAALRWTRAHNATPVMGTASPTTGGKVAQRGFRSTLPQPRVLTTKCVNSSTAYGSEERESNPLQPSRGRKPLSMRKWASVKAAQSTRDKRHTYLNTVAVRCSNEVNAERRQLPGWSFCAIFIFKARRSSSKASMHGSFTGCILRRVSGSHLGTKAIETLCLVCYNEVERWSQTRTYKLLGKSSAEGEGGEVDGRHYS</sequence>